<name>A0A9N9AY33_9GLOM</name>
<proteinExistence type="predicted"/>
<comment type="caution">
    <text evidence="1">The sequence shown here is derived from an EMBL/GenBank/DDBJ whole genome shotgun (WGS) entry which is preliminary data.</text>
</comment>
<dbReference type="Proteomes" id="UP000789570">
    <property type="component" value="Unassembled WGS sequence"/>
</dbReference>
<reference evidence="1" key="1">
    <citation type="submission" date="2021-06" db="EMBL/GenBank/DDBJ databases">
        <authorList>
            <person name="Kallberg Y."/>
            <person name="Tangrot J."/>
            <person name="Rosling A."/>
        </authorList>
    </citation>
    <scope>NUCLEOTIDE SEQUENCE</scope>
    <source>
        <strain evidence="1">UK204</strain>
    </source>
</reference>
<dbReference type="AlphaFoldDB" id="A0A9N9AY33"/>
<keyword evidence="2" id="KW-1185">Reference proteome</keyword>
<dbReference type="OrthoDB" id="2401497at2759"/>
<evidence type="ECO:0000313" key="1">
    <source>
        <dbReference type="EMBL" id="CAG8547757.1"/>
    </source>
</evidence>
<gene>
    <name evidence="1" type="ORF">FCALED_LOCUS5960</name>
</gene>
<dbReference type="EMBL" id="CAJVPQ010001360">
    <property type="protein sequence ID" value="CAG8547757.1"/>
    <property type="molecule type" value="Genomic_DNA"/>
</dbReference>
<evidence type="ECO:0000313" key="2">
    <source>
        <dbReference type="Proteomes" id="UP000789570"/>
    </source>
</evidence>
<accession>A0A9N9AY33</accession>
<protein>
    <submittedName>
        <fullName evidence="1">15539_t:CDS:1</fullName>
    </submittedName>
</protein>
<feature type="non-terminal residue" evidence="1">
    <location>
        <position position="102"/>
    </location>
</feature>
<sequence>MPVTILGTQIILWCFDIRNNSKFKVIIGDSNDIDDLKKAIKEKCEYDQSISKELLNDELKDTAKIIGETFRGVQGGNIRVVVRAPDTEIASLTSGIAGLQLQ</sequence>
<organism evidence="1 2">
    <name type="scientific">Funneliformis caledonium</name>
    <dbReference type="NCBI Taxonomy" id="1117310"/>
    <lineage>
        <taxon>Eukaryota</taxon>
        <taxon>Fungi</taxon>
        <taxon>Fungi incertae sedis</taxon>
        <taxon>Mucoromycota</taxon>
        <taxon>Glomeromycotina</taxon>
        <taxon>Glomeromycetes</taxon>
        <taxon>Glomerales</taxon>
        <taxon>Glomeraceae</taxon>
        <taxon>Funneliformis</taxon>
    </lineage>
</organism>